<keyword evidence="3" id="KW-0067">ATP-binding</keyword>
<evidence type="ECO:0000256" key="2">
    <source>
        <dbReference type="ARBA" id="ARBA00022741"/>
    </source>
</evidence>
<organism evidence="7 8">
    <name type="scientific">Heterostelium pallidum (strain ATCC 26659 / Pp 5 / PN500)</name>
    <name type="common">Cellular slime mold</name>
    <name type="synonym">Polysphondylium pallidum</name>
    <dbReference type="NCBI Taxonomy" id="670386"/>
    <lineage>
        <taxon>Eukaryota</taxon>
        <taxon>Amoebozoa</taxon>
        <taxon>Evosea</taxon>
        <taxon>Eumycetozoa</taxon>
        <taxon>Dictyostelia</taxon>
        <taxon>Acytosteliales</taxon>
        <taxon>Acytosteliaceae</taxon>
        <taxon>Heterostelium</taxon>
    </lineage>
</organism>
<evidence type="ECO:0000313" key="8">
    <source>
        <dbReference type="Proteomes" id="UP000001396"/>
    </source>
</evidence>
<proteinExistence type="predicted"/>
<name>D3B9Y8_HETP5</name>
<dbReference type="GO" id="GO:0005524">
    <property type="term" value="F:ATP binding"/>
    <property type="evidence" value="ECO:0007669"/>
    <property type="project" value="UniProtKB-KW"/>
</dbReference>
<reference evidence="7 8" key="1">
    <citation type="journal article" date="2011" name="Genome Res.">
        <title>Phylogeny-wide analysis of social amoeba genomes highlights ancient origins for complex intercellular communication.</title>
        <authorList>
            <person name="Heidel A.J."/>
            <person name="Lawal H.M."/>
            <person name="Felder M."/>
            <person name="Schilde C."/>
            <person name="Helps N.R."/>
            <person name="Tunggal B."/>
            <person name="Rivero F."/>
            <person name="John U."/>
            <person name="Schleicher M."/>
            <person name="Eichinger L."/>
            <person name="Platzer M."/>
            <person name="Noegel A.A."/>
            <person name="Schaap P."/>
            <person name="Gloeckner G."/>
        </authorList>
    </citation>
    <scope>NUCLEOTIDE SEQUENCE [LARGE SCALE GENOMIC DNA]</scope>
    <source>
        <strain evidence="8">ATCC 26659 / Pp 5 / PN500</strain>
    </source>
</reference>
<dbReference type="Pfam" id="PF00004">
    <property type="entry name" value="AAA"/>
    <property type="match status" value="2"/>
</dbReference>
<dbReference type="STRING" id="670386.D3B9Y8"/>
<feature type="domain" description="AAA+ ATPase" evidence="5">
    <location>
        <begin position="587"/>
        <end position="706"/>
    </location>
</feature>
<keyword evidence="8" id="KW-1185">Reference proteome</keyword>
<accession>D3B9Y8</accession>
<dbReference type="InterPro" id="IPR009010">
    <property type="entry name" value="Asp_de-COase-like_dom_sf"/>
</dbReference>
<evidence type="ECO:0000256" key="4">
    <source>
        <dbReference type="ARBA" id="ARBA00023054"/>
    </source>
</evidence>
<evidence type="ECO:0000256" key="1">
    <source>
        <dbReference type="ARBA" id="ARBA00022737"/>
    </source>
</evidence>
<dbReference type="SUPFAM" id="SSF50692">
    <property type="entry name" value="ADC-like"/>
    <property type="match status" value="1"/>
</dbReference>
<keyword evidence="4" id="KW-0175">Coiled coil</keyword>
<dbReference type="PROSITE" id="PS00674">
    <property type="entry name" value="AAA"/>
    <property type="match status" value="2"/>
</dbReference>
<dbReference type="Proteomes" id="UP000001396">
    <property type="component" value="Unassembled WGS sequence"/>
</dbReference>
<feature type="domain" description="AAA+ ATPase" evidence="5">
    <location>
        <begin position="309"/>
        <end position="445"/>
    </location>
</feature>
<dbReference type="OMA" id="YYYFGKK"/>
<evidence type="ECO:0000259" key="6">
    <source>
        <dbReference type="SMART" id="SM01073"/>
    </source>
</evidence>
<dbReference type="PANTHER" id="PTHR23077:SF27">
    <property type="entry name" value="ATPASE FAMILY GENE 2 PROTEIN HOMOLOG A"/>
    <property type="match status" value="1"/>
</dbReference>
<sequence length="801" mass="88668">MSNSSSTSSVDIVNVNNSGIKLMVDDVGALQVAKNQSSRKAVAYLSVKTMQQHNITIGDIIYLINNHNSKDHHLTTIAIAWPSKKVPINHIQIDSIQRENCNTSIGSFIYLYKTPYLSLPTNSSSSSSLSSNSNIYAYLDANVVNVECLTESSLSYSQQLNQLGMLSPMIASQQTGSYFNINNKFNVTINGRNTKFNILSFNNNNNSNNSDDDISTSISKLNINEKEQQQIIKPIFKITDNTIFNLIIDNNNNNSSSNSNSNNLKSSGSSNEIGYHSIGGLKKQVDQVKEMIELSFFKSDILAEFGVKPPRGILLYGPPGTGKTLLARIVSKEINSTLFTINGADILDKYYGQTEKTLQSIFKDASLKSPSIIFIDELDALCPKRDDNSTEIEKRVVGSMLTLMDGIDSGSKIIVIGCTNRPDSLDSALRRPGRFDREIEIGIPNPESREEILKIFMNKIPNDLTASELTEIASRTHGFVGADLEALCKEAALKCFHRVASTGQLLHQQQQQQQQTSSFNEIKLKYEDMLLAMTEVKPSSMREVVVEIPKVYWSDIGGQHHIKDKLKEAVEWPLKHPEAFIRMGITPPKGILLYGPPGCSKTLMAKALATESGLNFIAVKGPELLTRSNAPSVLFFDEMDGLAVKRSGEGSGAVERVVSQLLTEMDGIQPLTNVTIIAATNRPDIIDQAILRAGRIDRILYISLPDLPSRKEIFNIHMKKVPHTDDIDINKLAEITDGYSGAEVASICREASICAMKENIHAEFVSMRHFESAIHQVKKGITDEMIAFYAKYQEQSNLQKL</sequence>
<dbReference type="InterPro" id="IPR041569">
    <property type="entry name" value="AAA_lid_3"/>
</dbReference>
<dbReference type="FunFam" id="3.40.50.300:FF:001025">
    <property type="entry name" value="ATPase family, AAA domain-containing 2B"/>
    <property type="match status" value="1"/>
</dbReference>
<dbReference type="InterPro" id="IPR027417">
    <property type="entry name" value="P-loop_NTPase"/>
</dbReference>
<evidence type="ECO:0000313" key="7">
    <source>
        <dbReference type="EMBL" id="EFA81375.1"/>
    </source>
</evidence>
<dbReference type="Pfam" id="PF02359">
    <property type="entry name" value="CDC48_N"/>
    <property type="match status" value="1"/>
</dbReference>
<dbReference type="GeneID" id="31360844"/>
<dbReference type="InterPro" id="IPR003338">
    <property type="entry name" value="CDC4_N-term_subdom"/>
</dbReference>
<protein>
    <submittedName>
        <fullName evidence="7">AAA ATPase domain-containing protein</fullName>
    </submittedName>
</protein>
<dbReference type="SUPFAM" id="SSF52540">
    <property type="entry name" value="P-loop containing nucleoside triphosphate hydrolases"/>
    <property type="match status" value="2"/>
</dbReference>
<dbReference type="AlphaFoldDB" id="D3B9Y8"/>
<dbReference type="Pfam" id="PF17862">
    <property type="entry name" value="AAA_lid_3"/>
    <property type="match status" value="2"/>
</dbReference>
<dbReference type="GO" id="GO:0016887">
    <property type="term" value="F:ATP hydrolysis activity"/>
    <property type="evidence" value="ECO:0007669"/>
    <property type="project" value="InterPro"/>
</dbReference>
<dbReference type="InterPro" id="IPR050168">
    <property type="entry name" value="AAA_ATPase_domain"/>
</dbReference>
<dbReference type="Gene3D" id="1.10.8.60">
    <property type="match status" value="2"/>
</dbReference>
<dbReference type="Gene3D" id="3.40.50.300">
    <property type="entry name" value="P-loop containing nucleotide triphosphate hydrolases"/>
    <property type="match status" value="2"/>
</dbReference>
<comment type="caution">
    <text evidence="7">The sequence shown here is derived from an EMBL/GenBank/DDBJ whole genome shotgun (WGS) entry which is preliminary data.</text>
</comment>
<evidence type="ECO:0000256" key="3">
    <source>
        <dbReference type="ARBA" id="ARBA00022840"/>
    </source>
</evidence>
<dbReference type="InParanoid" id="D3B9Y8"/>
<keyword evidence="1" id="KW-0677">Repeat</keyword>
<evidence type="ECO:0000259" key="5">
    <source>
        <dbReference type="SMART" id="SM00382"/>
    </source>
</evidence>
<dbReference type="FunFam" id="1.10.8.60:FF:000069">
    <property type="entry name" value="spermatogenesis-associated protein 5 isoform X1"/>
    <property type="match status" value="1"/>
</dbReference>
<dbReference type="CDD" id="cd19503">
    <property type="entry name" value="RecA-like_CDC48_NLV2_r1-like"/>
    <property type="match status" value="1"/>
</dbReference>
<dbReference type="FunCoup" id="D3B9Y8">
    <property type="interactions" value="332"/>
</dbReference>
<dbReference type="GO" id="GO:0005737">
    <property type="term" value="C:cytoplasm"/>
    <property type="evidence" value="ECO:0007669"/>
    <property type="project" value="TreeGrafter"/>
</dbReference>
<keyword evidence="2" id="KW-0547">Nucleotide-binding</keyword>
<dbReference type="RefSeq" id="XP_020433493.1">
    <property type="nucleotide sequence ID" value="XM_020576244.1"/>
</dbReference>
<dbReference type="InterPro" id="IPR003959">
    <property type="entry name" value="ATPase_AAA_core"/>
</dbReference>
<gene>
    <name evidence="7" type="ORF">PPL_05359</name>
</gene>
<dbReference type="Gene3D" id="2.40.40.20">
    <property type="match status" value="1"/>
</dbReference>
<dbReference type="PANTHER" id="PTHR23077">
    <property type="entry name" value="AAA-FAMILY ATPASE"/>
    <property type="match status" value="1"/>
</dbReference>
<feature type="domain" description="CDC48 N-terminal subdomain" evidence="6">
    <location>
        <begin position="29"/>
        <end position="116"/>
    </location>
</feature>
<dbReference type="InterPro" id="IPR003593">
    <property type="entry name" value="AAA+_ATPase"/>
</dbReference>
<dbReference type="FunFam" id="1.10.8.60:FF:000300">
    <property type="entry name" value="Transitional endoplasmic reticulum ATPase TER94-like Protein"/>
    <property type="match status" value="1"/>
</dbReference>
<dbReference type="FunFam" id="3.40.50.300:FF:001985">
    <property type="entry name" value="Chromosome 9, whole genome shotgun sequence"/>
    <property type="match status" value="1"/>
</dbReference>
<dbReference type="EMBL" id="ADBJ01000025">
    <property type="protein sequence ID" value="EFA81375.1"/>
    <property type="molecule type" value="Genomic_DNA"/>
</dbReference>
<dbReference type="InterPro" id="IPR003960">
    <property type="entry name" value="ATPase_AAA_CS"/>
</dbReference>
<dbReference type="SMART" id="SM00382">
    <property type="entry name" value="AAA"/>
    <property type="match status" value="2"/>
</dbReference>
<dbReference type="SMART" id="SM01073">
    <property type="entry name" value="CDC48_N"/>
    <property type="match status" value="1"/>
</dbReference>